<proteinExistence type="predicted"/>
<name>A0A8S1THP6_PAROT</name>
<keyword evidence="2" id="KW-1185">Reference proteome</keyword>
<protein>
    <submittedName>
        <fullName evidence="1">Uncharacterized protein</fullName>
    </submittedName>
</protein>
<organism evidence="1 2">
    <name type="scientific">Paramecium octaurelia</name>
    <dbReference type="NCBI Taxonomy" id="43137"/>
    <lineage>
        <taxon>Eukaryota</taxon>
        <taxon>Sar</taxon>
        <taxon>Alveolata</taxon>
        <taxon>Ciliophora</taxon>
        <taxon>Intramacronucleata</taxon>
        <taxon>Oligohymenophorea</taxon>
        <taxon>Peniculida</taxon>
        <taxon>Parameciidae</taxon>
        <taxon>Paramecium</taxon>
    </lineage>
</organism>
<evidence type="ECO:0000313" key="1">
    <source>
        <dbReference type="EMBL" id="CAD8151297.1"/>
    </source>
</evidence>
<dbReference type="Proteomes" id="UP000683925">
    <property type="component" value="Unassembled WGS sequence"/>
</dbReference>
<dbReference type="AlphaFoldDB" id="A0A8S1THP6"/>
<reference evidence="1" key="1">
    <citation type="submission" date="2021-01" db="EMBL/GenBank/DDBJ databases">
        <authorList>
            <consortium name="Genoscope - CEA"/>
            <person name="William W."/>
        </authorList>
    </citation>
    <scope>NUCLEOTIDE SEQUENCE</scope>
</reference>
<gene>
    <name evidence="1" type="ORF">POCTA_138.1.T0250021</name>
</gene>
<accession>A0A8S1THP6</accession>
<comment type="caution">
    <text evidence="1">The sequence shown here is derived from an EMBL/GenBank/DDBJ whole genome shotgun (WGS) entry which is preliminary data.</text>
</comment>
<sequence>MLWLKHISGSVMQGKRSSELVTLQKFDGIFHTLPIPNIIFVKKPIIPNGNYSKVLYLGISQKGYHFQQTIYFLVQSVKPLRQGEKFEGNLQRAILGQEFAQYFQKTKMMAQKNLQAQFQYQKQNIWSDQSPHCFQTFENQYRRIQSLNPNILPQKIALQYRECGRFTTLRFSIDLISSISKKCSKENFFDIAIVKIQVAQLNNQNYINLRGIYGLGQVQPILSFDDWLNSATKGQLQNESSQQTIFTFLMRSMASNINQGFQNATRFLV</sequence>
<evidence type="ECO:0000313" key="2">
    <source>
        <dbReference type="Proteomes" id="UP000683925"/>
    </source>
</evidence>
<dbReference type="EMBL" id="CAJJDP010000025">
    <property type="protein sequence ID" value="CAD8151297.1"/>
    <property type="molecule type" value="Genomic_DNA"/>
</dbReference>